<name>A0A0V1DRV1_TRIPS</name>
<dbReference type="Proteomes" id="UP000054995">
    <property type="component" value="Unassembled WGS sequence"/>
</dbReference>
<reference evidence="1 3" key="1">
    <citation type="submission" date="2015-01" db="EMBL/GenBank/DDBJ databases">
        <title>Evolution of Trichinella species and genotypes.</title>
        <authorList>
            <person name="Korhonen P.K."/>
            <person name="Edoardo P."/>
            <person name="Giuseppe L.R."/>
            <person name="Gasser R.B."/>
        </authorList>
    </citation>
    <scope>NUCLEOTIDE SEQUENCE [LARGE SCALE GENOMIC DNA]</scope>
    <source>
        <strain evidence="1">ISS470</strain>
    </source>
</reference>
<organism evidence="1 3">
    <name type="scientific">Trichinella pseudospiralis</name>
    <name type="common">Parasitic roundworm</name>
    <dbReference type="NCBI Taxonomy" id="6337"/>
    <lineage>
        <taxon>Eukaryota</taxon>
        <taxon>Metazoa</taxon>
        <taxon>Ecdysozoa</taxon>
        <taxon>Nematoda</taxon>
        <taxon>Enoplea</taxon>
        <taxon>Dorylaimia</taxon>
        <taxon>Trichinellida</taxon>
        <taxon>Trichinellidae</taxon>
        <taxon>Trichinella</taxon>
    </lineage>
</organism>
<evidence type="ECO:0000313" key="3">
    <source>
        <dbReference type="Proteomes" id="UP000054995"/>
    </source>
</evidence>
<evidence type="ECO:0000313" key="2">
    <source>
        <dbReference type="EMBL" id="KRY68702.1"/>
    </source>
</evidence>
<comment type="caution">
    <text evidence="1">The sequence shown here is derived from an EMBL/GenBank/DDBJ whole genome shotgun (WGS) entry which is preliminary data.</text>
</comment>
<proteinExistence type="predicted"/>
<evidence type="ECO:0000313" key="1">
    <source>
        <dbReference type="EMBL" id="KRY64287.1"/>
    </source>
</evidence>
<dbReference type="AlphaFoldDB" id="A0A0V1DRV1"/>
<keyword evidence="3" id="KW-1185">Reference proteome</keyword>
<dbReference type="EMBL" id="JYDT01001635">
    <property type="protein sequence ID" value="KRY64287.1"/>
    <property type="molecule type" value="Genomic_DNA"/>
</dbReference>
<gene>
    <name evidence="1" type="ORF">T4D_13329</name>
    <name evidence="2" type="ORF">T4D_9908</name>
</gene>
<dbReference type="EMBL" id="JYDT01001156">
    <property type="protein sequence ID" value="KRY68702.1"/>
    <property type="molecule type" value="Genomic_DNA"/>
</dbReference>
<accession>A0A0V1DRV1</accession>
<sequence>MKKPLPNSVAKSTDLNSEENLLAFIIHIVV</sequence>
<protein>
    <submittedName>
        <fullName evidence="1">Uncharacterized protein</fullName>
    </submittedName>
</protein>